<evidence type="ECO:0000256" key="1">
    <source>
        <dbReference type="ARBA" id="ARBA00022962"/>
    </source>
</evidence>
<keyword evidence="2" id="KW-0436">Ligase</keyword>
<dbReference type="InterPro" id="IPR043702">
    <property type="entry name" value="Lipid_II_synth_GatD"/>
</dbReference>
<dbReference type="InterPro" id="IPR029062">
    <property type="entry name" value="Class_I_gatase-like"/>
</dbReference>
<comment type="pathway">
    <text evidence="2">Cell wall biogenesis; peptidoglycan biosynthesis.</text>
</comment>
<keyword evidence="1 2" id="KW-0315">Glutamine amidotransferase</keyword>
<dbReference type="RefSeq" id="WP_377938025.1">
    <property type="nucleotide sequence ID" value="NZ_JBHTHQ010000012.1"/>
</dbReference>
<evidence type="ECO:0000256" key="2">
    <source>
        <dbReference type="HAMAP-Rule" id="MF_02213"/>
    </source>
</evidence>
<organism evidence="4 5">
    <name type="scientific">Alloscardovia venturai</name>
    <dbReference type="NCBI Taxonomy" id="1769421"/>
    <lineage>
        <taxon>Bacteria</taxon>
        <taxon>Bacillati</taxon>
        <taxon>Actinomycetota</taxon>
        <taxon>Actinomycetes</taxon>
        <taxon>Bifidobacteriales</taxon>
        <taxon>Bifidobacteriaceae</taxon>
        <taxon>Alloscardovia</taxon>
    </lineage>
</organism>
<protein>
    <recommendedName>
        <fullName evidence="2">Lipid II isoglutaminyl synthase (glutamine-hydrolyzing) subunit GatD</fullName>
        <ecNumber evidence="2">6.3.5.13</ecNumber>
    </recommendedName>
    <alternativeName>
        <fullName evidence="2">Lipid II isoglutaminyl synthase glutaminase subunit</fullName>
        <ecNumber evidence="2">3.5.1.2</ecNumber>
    </alternativeName>
</protein>
<dbReference type="PANTHER" id="PTHR21343:SF9">
    <property type="entry name" value="LIPID II ISOGLUTAMINYL SYNTHASE (GLUTAMINE-HYDROLYZING) SUBUNIT GATD"/>
    <property type="match status" value="1"/>
</dbReference>
<dbReference type="CDD" id="cd01750">
    <property type="entry name" value="GATase1_CobQ"/>
    <property type="match status" value="1"/>
</dbReference>
<dbReference type="Pfam" id="PF07685">
    <property type="entry name" value="GATase_3"/>
    <property type="match status" value="1"/>
</dbReference>
<dbReference type="PROSITE" id="PS51274">
    <property type="entry name" value="GATASE_COBBQ"/>
    <property type="match status" value="1"/>
</dbReference>
<comment type="subunit">
    <text evidence="2">Forms a heterodimer with MurT.</text>
</comment>
<keyword evidence="2" id="KW-0961">Cell wall biogenesis/degradation</keyword>
<comment type="caution">
    <text evidence="4">The sequence shown here is derived from an EMBL/GenBank/DDBJ whole genome shotgun (WGS) entry which is preliminary data.</text>
</comment>
<dbReference type="InterPro" id="IPR011698">
    <property type="entry name" value="GATase_3"/>
</dbReference>
<keyword evidence="5" id="KW-1185">Reference proteome</keyword>
<dbReference type="PANTHER" id="PTHR21343">
    <property type="entry name" value="DETHIOBIOTIN SYNTHETASE"/>
    <property type="match status" value="1"/>
</dbReference>
<dbReference type="EC" id="6.3.5.13" evidence="2"/>
<sequence length="252" mass="27851">MTDTRVLDIVSLYPKEMNIYGDTGNVKTIELRARLMGYKPRIHQYNVGDTWPEHVDMILGGGGQDKGQAIISDDFFTRAQQIRTLAEEGVPMLVICGLYQLFGEYFETREGKRLPGIHVLGVHTVGQDTRMIGNLVEHSEQCGPIVGYENHSGQTVLHDDGTQPWATVDDEGTGNNGTDHTEGARKFNVIGTYMHGSVLPKNPQLADFLIKKAAEHRYGTFAPQMSDEQKAQLDTLDALAGAAFDVAAHRPR</sequence>
<accession>A0ABW2Y3Y5</accession>
<dbReference type="HAMAP" id="MF_02213">
    <property type="entry name" value="Lipid_II_synth_GatD"/>
    <property type="match status" value="1"/>
</dbReference>
<comment type="similarity">
    <text evidence="2">Belongs to the CobB/CobQ family. GatD subfamily.</text>
</comment>
<dbReference type="Proteomes" id="UP001597036">
    <property type="component" value="Unassembled WGS sequence"/>
</dbReference>
<proteinExistence type="inferred from homology"/>
<dbReference type="InterPro" id="IPR033949">
    <property type="entry name" value="CobQ_GATase1"/>
</dbReference>
<comment type="function">
    <text evidence="2">The lipid II isoglutaminyl synthase complex catalyzes the formation of alpha-D-isoglutamine in the cell wall lipid II stem peptide. The GatD subunit catalyzes the hydrolysis of glutamine to glutamate and ammonia. The resulting ammonia molecule is channeled to the active site of MurT.</text>
</comment>
<dbReference type="EMBL" id="JBHTHQ010000012">
    <property type="protein sequence ID" value="MFD0704486.1"/>
    <property type="molecule type" value="Genomic_DNA"/>
</dbReference>
<dbReference type="SUPFAM" id="SSF52317">
    <property type="entry name" value="Class I glutamine amidotransferase-like"/>
    <property type="match status" value="1"/>
</dbReference>
<dbReference type="EC" id="3.5.1.2" evidence="2"/>
<comment type="catalytic activity">
    <reaction evidence="2">
        <text>L-glutamine + H2O = L-glutamate + NH4(+)</text>
        <dbReference type="Rhea" id="RHEA:15889"/>
        <dbReference type="ChEBI" id="CHEBI:15377"/>
        <dbReference type="ChEBI" id="CHEBI:28938"/>
        <dbReference type="ChEBI" id="CHEBI:29985"/>
        <dbReference type="ChEBI" id="CHEBI:58359"/>
        <dbReference type="EC" id="3.5.1.2"/>
    </reaction>
</comment>
<keyword evidence="2" id="KW-0573">Peptidoglycan synthesis</keyword>
<evidence type="ECO:0000313" key="4">
    <source>
        <dbReference type="EMBL" id="MFD0704486.1"/>
    </source>
</evidence>
<feature type="domain" description="CobB/CobQ-like glutamine amidotransferase" evidence="3">
    <location>
        <begin position="8"/>
        <end position="202"/>
    </location>
</feature>
<dbReference type="Gene3D" id="3.40.50.880">
    <property type="match status" value="1"/>
</dbReference>
<comment type="catalytic activity">
    <reaction evidence="2">
        <text>beta-D-GlcNAc-(1-&gt;4)-Mur2Ac(oyl-L-Ala-gamma-D-Glu-L-Lys-D-Ala-D-Ala)-di-trans,octa-cis-undecaprenyl diphosphate + L-glutamine + ATP + H2O = beta-D-GlcNAc-(1-&gt;4)-Mur2Ac(oyl-L-Ala-D-isoglutaminyl-L-Lys-D-Ala-D-Ala)-di-trans,octa-cis-undecaprenyl diphosphate + L-glutamate + ADP + phosphate + H(+)</text>
        <dbReference type="Rhea" id="RHEA:57928"/>
        <dbReference type="ChEBI" id="CHEBI:15377"/>
        <dbReference type="ChEBI" id="CHEBI:15378"/>
        <dbReference type="ChEBI" id="CHEBI:29985"/>
        <dbReference type="ChEBI" id="CHEBI:30616"/>
        <dbReference type="ChEBI" id="CHEBI:43474"/>
        <dbReference type="ChEBI" id="CHEBI:58359"/>
        <dbReference type="ChEBI" id="CHEBI:60033"/>
        <dbReference type="ChEBI" id="CHEBI:62233"/>
        <dbReference type="ChEBI" id="CHEBI:456216"/>
        <dbReference type="EC" id="6.3.5.13"/>
    </reaction>
</comment>
<evidence type="ECO:0000259" key="3">
    <source>
        <dbReference type="Pfam" id="PF07685"/>
    </source>
</evidence>
<reference evidence="5" key="1">
    <citation type="journal article" date="2019" name="Int. J. Syst. Evol. Microbiol.">
        <title>The Global Catalogue of Microorganisms (GCM) 10K type strain sequencing project: providing services to taxonomists for standard genome sequencing and annotation.</title>
        <authorList>
            <consortium name="The Broad Institute Genomics Platform"/>
            <consortium name="The Broad Institute Genome Sequencing Center for Infectious Disease"/>
            <person name="Wu L."/>
            <person name="Ma J."/>
        </authorList>
    </citation>
    <scope>NUCLEOTIDE SEQUENCE [LARGE SCALE GENOMIC DNA]</scope>
    <source>
        <strain evidence="5">CCM 8604</strain>
    </source>
</reference>
<keyword evidence="2" id="KW-0133">Cell shape</keyword>
<evidence type="ECO:0000313" key="5">
    <source>
        <dbReference type="Proteomes" id="UP001597036"/>
    </source>
</evidence>
<gene>
    <name evidence="2" type="primary">gatD</name>
    <name evidence="4" type="ORF">ACFQY8_01810</name>
</gene>
<feature type="active site" description="Nucleophile" evidence="2">
    <location>
        <position position="96"/>
    </location>
</feature>
<keyword evidence="2" id="KW-0378">Hydrolase</keyword>
<feature type="binding site" evidence="2">
    <location>
        <position position="130"/>
    </location>
    <ligand>
        <name>substrate</name>
    </ligand>
</feature>
<name>A0ABW2Y3Y5_9BIFI</name>
<feature type="active site" evidence="2">
    <location>
        <position position="195"/>
    </location>
</feature>